<evidence type="ECO:0000256" key="7">
    <source>
        <dbReference type="ARBA" id="ARBA00044229"/>
    </source>
</evidence>
<dbReference type="GO" id="GO:0005851">
    <property type="term" value="C:eukaryotic translation initiation factor 2B complex"/>
    <property type="evidence" value="ECO:0007669"/>
    <property type="project" value="TreeGrafter"/>
</dbReference>
<dbReference type="OMA" id="NCVINPK"/>
<dbReference type="InParanoid" id="D8LGC6"/>
<evidence type="ECO:0000256" key="8">
    <source>
        <dbReference type="ARBA" id="ARBA00045373"/>
    </source>
</evidence>
<proteinExistence type="inferred from homology"/>
<keyword evidence="4 12" id="KW-0396">Initiation factor</keyword>
<evidence type="ECO:0000256" key="5">
    <source>
        <dbReference type="ARBA" id="ARBA00022917"/>
    </source>
</evidence>
<dbReference type="PANTHER" id="PTHR45989:SF1">
    <property type="entry name" value="TRANSLATION INITIATION FACTOR EIF-2B SUBUNIT GAMMA"/>
    <property type="match status" value="1"/>
</dbReference>
<evidence type="ECO:0000256" key="4">
    <source>
        <dbReference type="ARBA" id="ARBA00022540"/>
    </source>
</evidence>
<dbReference type="InterPro" id="IPR051960">
    <property type="entry name" value="eIF2B_gamma"/>
</dbReference>
<dbReference type="Proteomes" id="UP000002630">
    <property type="component" value="Linkage Group LG16"/>
</dbReference>
<evidence type="ECO:0000313" key="12">
    <source>
        <dbReference type="EMBL" id="CBN79025.1"/>
    </source>
</evidence>
<feature type="region of interest" description="Disordered" evidence="10">
    <location>
        <begin position="398"/>
        <end position="419"/>
    </location>
</feature>
<keyword evidence="3" id="KW-0963">Cytoplasm</keyword>
<comment type="function">
    <text evidence="8">Acts as a component of the translation initiation factor 2B (eIF2B) complex, which catalyzes the exchange of GDP for GTP on the eukaryotic initiation factor 2 (eIF2) complex gamma subunit. Its guanine nucleotide exchange factor activity is repressed when bound to eIF2 complex phosphorylated on the alpha subunit, thereby limiting the amount of methionyl-initiator methionine tRNA available to the ribosome and consequently global translation is repressed.</text>
</comment>
<dbReference type="GO" id="GO:0002183">
    <property type="term" value="P:cytoplasmic translational initiation"/>
    <property type="evidence" value="ECO:0007669"/>
    <property type="project" value="TreeGrafter"/>
</dbReference>
<dbReference type="OrthoDB" id="204013at2759"/>
<keyword evidence="5" id="KW-0648">Protein biosynthesis</keyword>
<evidence type="ECO:0000256" key="9">
    <source>
        <dbReference type="ARBA" id="ARBA00046432"/>
    </source>
</evidence>
<dbReference type="GO" id="GO:0005829">
    <property type="term" value="C:cytosol"/>
    <property type="evidence" value="ECO:0007669"/>
    <property type="project" value="UniProtKB-SubCell"/>
</dbReference>
<dbReference type="Gene3D" id="3.90.550.10">
    <property type="entry name" value="Spore Coat Polysaccharide Biosynthesis Protein SpsA, Chain A"/>
    <property type="match status" value="1"/>
</dbReference>
<comment type="similarity">
    <text evidence="2">Belongs to the eIF-2B gamma/epsilon subunits family.</text>
</comment>
<gene>
    <name evidence="12" type="primary">EIF2Bgamma</name>
    <name evidence="12" type="ORF">Esi_0165_0057</name>
</gene>
<dbReference type="InterPro" id="IPR029044">
    <property type="entry name" value="Nucleotide-diphossugar_trans"/>
</dbReference>
<evidence type="ECO:0000259" key="11">
    <source>
        <dbReference type="Pfam" id="PF00483"/>
    </source>
</evidence>
<protein>
    <recommendedName>
        <fullName evidence="6">Translation initiation factor eIF2B subunit gamma</fullName>
    </recommendedName>
    <alternativeName>
        <fullName evidence="7">eIF2B GDP-GTP exchange factor subunit gamma</fullName>
    </alternativeName>
</protein>
<evidence type="ECO:0000256" key="3">
    <source>
        <dbReference type="ARBA" id="ARBA00022490"/>
    </source>
</evidence>
<evidence type="ECO:0000313" key="13">
    <source>
        <dbReference type="Proteomes" id="UP000002630"/>
    </source>
</evidence>
<evidence type="ECO:0000256" key="1">
    <source>
        <dbReference type="ARBA" id="ARBA00004514"/>
    </source>
</evidence>
<comment type="subunit">
    <text evidence="9">Component of the translation initiation factor 2B (eIF2B) complex which is a heterodecamer of two sets of five different subunits: alpha, beta, gamma, delta and epsilon. Subunits alpha, beta and delta comprise a regulatory subcomplex and subunits epsilon and gamma comprise a catalytic subcomplex. Within the complex, the hexameric regulatory complex resides at the center, with the two heterodimeric catalytic subcomplexes bound on opposite sides.</text>
</comment>
<dbReference type="Gene3D" id="2.160.10.10">
    <property type="entry name" value="Hexapeptide repeat proteins"/>
    <property type="match status" value="1"/>
</dbReference>
<dbReference type="InterPro" id="IPR011004">
    <property type="entry name" value="Trimer_LpxA-like_sf"/>
</dbReference>
<dbReference type="SUPFAM" id="SSF51161">
    <property type="entry name" value="Trimeric LpxA-like enzymes"/>
    <property type="match status" value="1"/>
</dbReference>
<comment type="subcellular location">
    <subcellularLocation>
        <location evidence="1">Cytoplasm</location>
        <location evidence="1">Cytosol</location>
    </subcellularLocation>
</comment>
<dbReference type="PANTHER" id="PTHR45989">
    <property type="entry name" value="TRANSLATION INITIATION FACTOR EIF-2B SUBUNIT GAMMA"/>
    <property type="match status" value="1"/>
</dbReference>
<dbReference type="EMBL" id="FN648180">
    <property type="protein sequence ID" value="CBN79025.1"/>
    <property type="molecule type" value="Genomic_DNA"/>
</dbReference>
<keyword evidence="13" id="KW-1185">Reference proteome</keyword>
<feature type="domain" description="Nucleotidyl transferase" evidence="11">
    <location>
        <begin position="9"/>
        <end position="142"/>
    </location>
</feature>
<reference evidence="12 13" key="1">
    <citation type="journal article" date="2010" name="Nature">
        <title>The Ectocarpus genome and the independent evolution of multicellularity in brown algae.</title>
        <authorList>
            <person name="Cock J.M."/>
            <person name="Sterck L."/>
            <person name="Rouze P."/>
            <person name="Scornet D."/>
            <person name="Allen A.E."/>
            <person name="Amoutzias G."/>
            <person name="Anthouard V."/>
            <person name="Artiguenave F."/>
            <person name="Aury J.M."/>
            <person name="Badger J.H."/>
            <person name="Beszteri B."/>
            <person name="Billiau K."/>
            <person name="Bonnet E."/>
            <person name="Bothwell J.H."/>
            <person name="Bowler C."/>
            <person name="Boyen C."/>
            <person name="Brownlee C."/>
            <person name="Carrano C.J."/>
            <person name="Charrier B."/>
            <person name="Cho G.Y."/>
            <person name="Coelho S.M."/>
            <person name="Collen J."/>
            <person name="Corre E."/>
            <person name="Da Silva C."/>
            <person name="Delage L."/>
            <person name="Delaroque N."/>
            <person name="Dittami S.M."/>
            <person name="Doulbeau S."/>
            <person name="Elias M."/>
            <person name="Farnham G."/>
            <person name="Gachon C.M."/>
            <person name="Gschloessl B."/>
            <person name="Heesch S."/>
            <person name="Jabbari K."/>
            <person name="Jubin C."/>
            <person name="Kawai H."/>
            <person name="Kimura K."/>
            <person name="Kloareg B."/>
            <person name="Kupper F.C."/>
            <person name="Lang D."/>
            <person name="Le Bail A."/>
            <person name="Leblanc C."/>
            <person name="Lerouge P."/>
            <person name="Lohr M."/>
            <person name="Lopez P.J."/>
            <person name="Martens C."/>
            <person name="Maumus F."/>
            <person name="Michel G."/>
            <person name="Miranda-Saavedra D."/>
            <person name="Morales J."/>
            <person name="Moreau H."/>
            <person name="Motomura T."/>
            <person name="Nagasato C."/>
            <person name="Napoli C.A."/>
            <person name="Nelson D.R."/>
            <person name="Nyvall-Collen P."/>
            <person name="Peters A.F."/>
            <person name="Pommier C."/>
            <person name="Potin P."/>
            <person name="Poulain J."/>
            <person name="Quesneville H."/>
            <person name="Read B."/>
            <person name="Rensing S.A."/>
            <person name="Ritter A."/>
            <person name="Rousvoal S."/>
            <person name="Samanta M."/>
            <person name="Samson G."/>
            <person name="Schroeder D.C."/>
            <person name="Segurens B."/>
            <person name="Strittmatter M."/>
            <person name="Tonon T."/>
            <person name="Tregear J.W."/>
            <person name="Valentin K."/>
            <person name="von Dassow P."/>
            <person name="Yamagishi T."/>
            <person name="Van de Peer Y."/>
            <person name="Wincker P."/>
        </authorList>
    </citation>
    <scope>NUCLEOTIDE SEQUENCE [LARGE SCALE GENOMIC DNA]</scope>
    <source>
        <strain evidence="13">Ec32 / CCAP1310/4</strain>
    </source>
</reference>
<evidence type="ECO:0000256" key="10">
    <source>
        <dbReference type="SAM" id="MobiDB-lite"/>
    </source>
</evidence>
<dbReference type="Pfam" id="PF00483">
    <property type="entry name" value="NTP_transferase"/>
    <property type="match status" value="1"/>
</dbReference>
<dbReference type="EMBL" id="FN649741">
    <property type="protein sequence ID" value="CBN79025.1"/>
    <property type="molecule type" value="Genomic_DNA"/>
</dbReference>
<dbReference type="SUPFAM" id="SSF53448">
    <property type="entry name" value="Nucleotide-diphospho-sugar transferases"/>
    <property type="match status" value="1"/>
</dbReference>
<evidence type="ECO:0000256" key="6">
    <source>
        <dbReference type="ARBA" id="ARBA00044196"/>
    </source>
</evidence>
<organism evidence="12 13">
    <name type="scientific">Ectocarpus siliculosus</name>
    <name type="common">Brown alga</name>
    <name type="synonym">Conferva siliculosa</name>
    <dbReference type="NCBI Taxonomy" id="2880"/>
    <lineage>
        <taxon>Eukaryota</taxon>
        <taxon>Sar</taxon>
        <taxon>Stramenopiles</taxon>
        <taxon>Ochrophyta</taxon>
        <taxon>PX clade</taxon>
        <taxon>Phaeophyceae</taxon>
        <taxon>Ectocarpales</taxon>
        <taxon>Ectocarpaceae</taxon>
        <taxon>Ectocarpus</taxon>
    </lineage>
</organism>
<name>D8LGC6_ECTSI</name>
<accession>D8LGC6</accession>
<dbReference type="STRING" id="2880.D8LGC6"/>
<dbReference type="AlphaFoldDB" id="D8LGC6"/>
<dbReference type="GO" id="GO:0003743">
    <property type="term" value="F:translation initiation factor activity"/>
    <property type="evidence" value="ECO:0007669"/>
    <property type="project" value="UniProtKB-KW"/>
</dbReference>
<dbReference type="GO" id="GO:0005085">
    <property type="term" value="F:guanyl-nucleotide exchange factor activity"/>
    <property type="evidence" value="ECO:0007669"/>
    <property type="project" value="TreeGrafter"/>
</dbReference>
<evidence type="ECO:0000256" key="2">
    <source>
        <dbReference type="ARBA" id="ARBA00007878"/>
    </source>
</evidence>
<dbReference type="InterPro" id="IPR005835">
    <property type="entry name" value="NTP_transferase_dom"/>
</dbReference>
<sequence>MVSASDLQAVILACEDGKRLYPLTQDVPAPLLPVLNNPLLHYQLELLEKAGYTEALVVCSRVTEVGVAKYKETYTGALTLDLVVVNGSLDTAEVLRQVAGSIRSDFLLLPGDLVCEEVLRDLAELHVSKRSDVTMVVKEEAPVKDAKGRKTVRPKRDEEDIDYVGLTQSGRLVIKLPKLFVEEALRIQKALLRRHETVTLSTTLQDVSVYVLAHWVLGFLDDQRAITSVQNELVPALVRRQFRNPTTGGEPLTKRVGSVAGEALRGDAMVARMSSWRPSPDGDTADPGEGTPGVNEVRCFALTLRHGEAYCSQAKTLAAYCTINRELLTMREFSDKCPWSMPDGFRPKDSTLVGEGCHLGPKGTLKFSVIGQACKIGEKAKINNCIIMDGVTIGDKSDPNIRYPVAPRRNRKRTSFEPQ</sequence>
<dbReference type="eggNOG" id="KOG1462">
    <property type="taxonomic scope" value="Eukaryota"/>
</dbReference>